<sequence length="229" mass="23621">MRTTFFTALAFGGLVATSVASPIASPVEPVAPEVETQGQVYDDDYGYQGGVLESVLEQISNHVSLVTPPAASILDGVTGVASPTEALGLVGQIAPQLGAVTSLLDNIPVFGKIKYGQYARDVDGVEAGPGYGKDKKPGYKQQCSKLCIFDLVGKLVLQVHELVTQCVNKVGLVPFPLALTLIKTLSSFDMVIGGVLEPVQGLVNQMLGKLGSGLLGGFPGLGSGKGGGY</sequence>
<dbReference type="Proteomes" id="UP001444661">
    <property type="component" value="Unassembled WGS sequence"/>
</dbReference>
<feature type="chain" id="PRO_5045122405" evidence="1">
    <location>
        <begin position="21"/>
        <end position="229"/>
    </location>
</feature>
<keyword evidence="1" id="KW-0732">Signal</keyword>
<reference evidence="2 3" key="1">
    <citation type="submission" date="2023-01" db="EMBL/GenBank/DDBJ databases">
        <title>Analysis of 21 Apiospora genomes using comparative genomics revels a genus with tremendous synthesis potential of carbohydrate active enzymes and secondary metabolites.</title>
        <authorList>
            <person name="Sorensen T."/>
        </authorList>
    </citation>
    <scope>NUCLEOTIDE SEQUENCE [LARGE SCALE GENOMIC DNA]</scope>
    <source>
        <strain evidence="2 3">CBS 33761</strain>
    </source>
</reference>
<accession>A0ABR1RS67</accession>
<comment type="caution">
    <text evidence="2">The sequence shown here is derived from an EMBL/GenBank/DDBJ whole genome shotgun (WGS) entry which is preliminary data.</text>
</comment>
<dbReference type="EMBL" id="JAQQWK010000013">
    <property type="protein sequence ID" value="KAK8017816.1"/>
    <property type="molecule type" value="Genomic_DNA"/>
</dbReference>
<organism evidence="2 3">
    <name type="scientific">Apiospora rasikravindrae</name>
    <dbReference type="NCBI Taxonomy" id="990691"/>
    <lineage>
        <taxon>Eukaryota</taxon>
        <taxon>Fungi</taxon>
        <taxon>Dikarya</taxon>
        <taxon>Ascomycota</taxon>
        <taxon>Pezizomycotina</taxon>
        <taxon>Sordariomycetes</taxon>
        <taxon>Xylariomycetidae</taxon>
        <taxon>Amphisphaeriales</taxon>
        <taxon>Apiosporaceae</taxon>
        <taxon>Apiospora</taxon>
    </lineage>
</organism>
<evidence type="ECO:0000313" key="3">
    <source>
        <dbReference type="Proteomes" id="UP001444661"/>
    </source>
</evidence>
<gene>
    <name evidence="2" type="ORF">PG993_014142</name>
</gene>
<keyword evidence="3" id="KW-1185">Reference proteome</keyword>
<protein>
    <submittedName>
        <fullName evidence="2">Uncharacterized protein</fullName>
    </submittedName>
</protein>
<feature type="signal peptide" evidence="1">
    <location>
        <begin position="1"/>
        <end position="20"/>
    </location>
</feature>
<evidence type="ECO:0000256" key="1">
    <source>
        <dbReference type="SAM" id="SignalP"/>
    </source>
</evidence>
<proteinExistence type="predicted"/>
<evidence type="ECO:0000313" key="2">
    <source>
        <dbReference type="EMBL" id="KAK8017816.1"/>
    </source>
</evidence>
<name>A0ABR1RS67_9PEZI</name>